<dbReference type="EC" id="2.8.2.-" evidence="3"/>
<evidence type="ECO:0000256" key="1">
    <source>
        <dbReference type="ARBA" id="ARBA00005771"/>
    </source>
</evidence>
<dbReference type="Proteomes" id="UP000228934">
    <property type="component" value="Unassembled WGS sequence"/>
</dbReference>
<sequence>MVLPNVSPEELESIKRPPLIWVNGMPILGPFAANWDNVVKFQAREDDLLIATYPKSATEILNNLDPPRVIKTHLQADVLPKSFWEKNCKMIYVARNAKDVAVSYYHFYRMAYGHPEPGTWDEYLNAYMEGNVAFGSWAKHVKGWWEMRKKNKILYLFYEDMLEDPKREIRKVMKFMNQELPEEIVEKIHKNTSFQAMKDNPMANYSAFPLMDHSISPFMRK</sequence>
<feature type="domain" description="Sulfotransferase" evidence="4">
    <location>
        <begin position="61"/>
        <end position="221"/>
    </location>
</feature>
<feature type="non-terminal residue" evidence="5">
    <location>
        <position position="221"/>
    </location>
</feature>
<evidence type="ECO:0000313" key="5">
    <source>
        <dbReference type="EMBL" id="PIO25538.1"/>
    </source>
</evidence>
<dbReference type="InterPro" id="IPR027417">
    <property type="entry name" value="P-loop_NTPase"/>
</dbReference>
<reference evidence="6" key="1">
    <citation type="journal article" date="2017" name="Nat. Commun.">
        <title>The North American bullfrog draft genome provides insight into hormonal regulation of long noncoding RNA.</title>
        <authorList>
            <person name="Hammond S.A."/>
            <person name="Warren R.L."/>
            <person name="Vandervalk B.P."/>
            <person name="Kucuk E."/>
            <person name="Khan H."/>
            <person name="Gibb E.A."/>
            <person name="Pandoh P."/>
            <person name="Kirk H."/>
            <person name="Zhao Y."/>
            <person name="Jones M."/>
            <person name="Mungall A.J."/>
            <person name="Coope R."/>
            <person name="Pleasance S."/>
            <person name="Moore R.A."/>
            <person name="Holt R.A."/>
            <person name="Round J.M."/>
            <person name="Ohora S."/>
            <person name="Walle B.V."/>
            <person name="Veldhoen N."/>
            <person name="Helbing C.C."/>
            <person name="Birol I."/>
        </authorList>
    </citation>
    <scope>NUCLEOTIDE SEQUENCE [LARGE SCALE GENOMIC DNA]</scope>
</reference>
<dbReference type="Pfam" id="PF00685">
    <property type="entry name" value="Sulfotransfer_1"/>
    <property type="match status" value="1"/>
</dbReference>
<keyword evidence="6" id="KW-1185">Reference proteome</keyword>
<dbReference type="EMBL" id="KV948874">
    <property type="protein sequence ID" value="PIO25538.1"/>
    <property type="molecule type" value="Genomic_DNA"/>
</dbReference>
<dbReference type="OrthoDB" id="205623at2759"/>
<dbReference type="AlphaFoldDB" id="A0A2G9RC89"/>
<dbReference type="Gene3D" id="3.40.50.300">
    <property type="entry name" value="P-loop containing nucleotide triphosphate hydrolases"/>
    <property type="match status" value="1"/>
</dbReference>
<name>A0A2G9RC89_AQUCT</name>
<comment type="similarity">
    <text evidence="1 3">Belongs to the sulfotransferase 1 family.</text>
</comment>
<proteinExistence type="inferred from homology"/>
<evidence type="ECO:0000256" key="3">
    <source>
        <dbReference type="RuleBase" id="RU361155"/>
    </source>
</evidence>
<keyword evidence="2 3" id="KW-0808">Transferase</keyword>
<evidence type="ECO:0000313" key="6">
    <source>
        <dbReference type="Proteomes" id="UP000228934"/>
    </source>
</evidence>
<protein>
    <recommendedName>
        <fullName evidence="3">Sulfotransferase</fullName>
        <ecNumber evidence="3">2.8.2.-</ecNumber>
    </recommendedName>
</protein>
<evidence type="ECO:0000256" key="2">
    <source>
        <dbReference type="ARBA" id="ARBA00022679"/>
    </source>
</evidence>
<accession>A0A2G9RC89</accession>
<dbReference type="PANTHER" id="PTHR11783">
    <property type="entry name" value="SULFOTRANSFERASE SULT"/>
    <property type="match status" value="1"/>
</dbReference>
<organism evidence="5 6">
    <name type="scientific">Aquarana catesbeiana</name>
    <name type="common">American bullfrog</name>
    <name type="synonym">Rana catesbeiana</name>
    <dbReference type="NCBI Taxonomy" id="8400"/>
    <lineage>
        <taxon>Eukaryota</taxon>
        <taxon>Metazoa</taxon>
        <taxon>Chordata</taxon>
        <taxon>Craniata</taxon>
        <taxon>Vertebrata</taxon>
        <taxon>Euteleostomi</taxon>
        <taxon>Amphibia</taxon>
        <taxon>Batrachia</taxon>
        <taxon>Anura</taxon>
        <taxon>Neobatrachia</taxon>
        <taxon>Ranoidea</taxon>
        <taxon>Ranidae</taxon>
        <taxon>Aquarana</taxon>
    </lineage>
</organism>
<dbReference type="SUPFAM" id="SSF52540">
    <property type="entry name" value="P-loop containing nucleoside triphosphate hydrolases"/>
    <property type="match status" value="1"/>
</dbReference>
<dbReference type="InterPro" id="IPR000863">
    <property type="entry name" value="Sulfotransferase_dom"/>
</dbReference>
<dbReference type="GO" id="GO:0008146">
    <property type="term" value="F:sulfotransferase activity"/>
    <property type="evidence" value="ECO:0007669"/>
    <property type="project" value="InterPro"/>
</dbReference>
<evidence type="ECO:0000259" key="4">
    <source>
        <dbReference type="Pfam" id="PF00685"/>
    </source>
</evidence>
<gene>
    <name evidence="5" type="ORF">AB205_0209360</name>
</gene>